<evidence type="ECO:0000313" key="22">
    <source>
        <dbReference type="Proteomes" id="UP001064489"/>
    </source>
</evidence>
<evidence type="ECO:0000256" key="3">
    <source>
        <dbReference type="ARBA" id="ARBA00022527"/>
    </source>
</evidence>
<evidence type="ECO:0000256" key="17">
    <source>
        <dbReference type="ARBA" id="ARBA00047899"/>
    </source>
</evidence>
<evidence type="ECO:0000256" key="8">
    <source>
        <dbReference type="ARBA" id="ARBA00022729"/>
    </source>
</evidence>
<dbReference type="EC" id="2.7.11.1" evidence="2"/>
<evidence type="ECO:0000256" key="16">
    <source>
        <dbReference type="ARBA" id="ARBA00023180"/>
    </source>
</evidence>
<evidence type="ECO:0000256" key="11">
    <source>
        <dbReference type="ARBA" id="ARBA00022777"/>
    </source>
</evidence>
<dbReference type="InterPro" id="IPR011009">
    <property type="entry name" value="Kinase-like_dom_sf"/>
</dbReference>
<evidence type="ECO:0000256" key="14">
    <source>
        <dbReference type="ARBA" id="ARBA00023136"/>
    </source>
</evidence>
<dbReference type="InterPro" id="IPR051420">
    <property type="entry name" value="Ser_Thr_Kinases_DiverseReg"/>
</dbReference>
<feature type="domain" description="Protein kinase" evidence="20">
    <location>
        <begin position="68"/>
        <end position="141"/>
    </location>
</feature>
<dbReference type="FunFam" id="3.30.200.20:FF:000309">
    <property type="entry name" value="Leucine-rich repeat receptor protein kinase MSP1"/>
    <property type="match status" value="1"/>
</dbReference>
<keyword evidence="11" id="KW-0418">Kinase</keyword>
<comment type="catalytic activity">
    <reaction evidence="17">
        <text>L-threonyl-[protein] + ATP = O-phospho-L-threonyl-[protein] + ADP + H(+)</text>
        <dbReference type="Rhea" id="RHEA:46608"/>
        <dbReference type="Rhea" id="RHEA-COMP:11060"/>
        <dbReference type="Rhea" id="RHEA-COMP:11605"/>
        <dbReference type="ChEBI" id="CHEBI:15378"/>
        <dbReference type="ChEBI" id="CHEBI:30013"/>
        <dbReference type="ChEBI" id="CHEBI:30616"/>
        <dbReference type="ChEBI" id="CHEBI:61977"/>
        <dbReference type="ChEBI" id="CHEBI:456216"/>
        <dbReference type="EC" id="2.7.11.1"/>
    </reaction>
</comment>
<dbReference type="InterPro" id="IPR000719">
    <property type="entry name" value="Prot_kinase_dom"/>
</dbReference>
<reference evidence="21" key="1">
    <citation type="journal article" date="2022" name="Plant J.">
        <title>Strategies of tolerance reflected in two North American maple genomes.</title>
        <authorList>
            <person name="McEvoy S.L."/>
            <person name="Sezen U.U."/>
            <person name="Trouern-Trend A."/>
            <person name="McMahon S.M."/>
            <person name="Schaberg P.G."/>
            <person name="Yang J."/>
            <person name="Wegrzyn J.L."/>
            <person name="Swenson N.G."/>
        </authorList>
    </citation>
    <scope>NUCLEOTIDE SEQUENCE</scope>
    <source>
        <strain evidence="21">91603</strain>
    </source>
</reference>
<keyword evidence="10" id="KW-0547">Nucleotide-binding</keyword>
<evidence type="ECO:0000313" key="21">
    <source>
        <dbReference type="EMBL" id="KAI9185790.1"/>
    </source>
</evidence>
<dbReference type="PANTHER" id="PTHR48005:SF16">
    <property type="entry name" value="MDIS1-INTERACTING RECEPTOR LIKE KINASE 2-LIKE ISOFORM X1"/>
    <property type="match status" value="1"/>
</dbReference>
<dbReference type="GO" id="GO:0016020">
    <property type="term" value="C:membrane"/>
    <property type="evidence" value="ECO:0007669"/>
    <property type="project" value="UniProtKB-SubCell"/>
</dbReference>
<keyword evidence="16" id="KW-0325">Glycoprotein</keyword>
<keyword evidence="22" id="KW-1185">Reference proteome</keyword>
<keyword evidence="13 19" id="KW-1133">Transmembrane helix</keyword>
<evidence type="ECO:0000256" key="4">
    <source>
        <dbReference type="ARBA" id="ARBA00022553"/>
    </source>
</evidence>
<dbReference type="GO" id="GO:0005524">
    <property type="term" value="F:ATP binding"/>
    <property type="evidence" value="ECO:0007669"/>
    <property type="project" value="UniProtKB-KW"/>
</dbReference>
<accession>A0AAD5NWF7</accession>
<keyword evidence="5" id="KW-0433">Leucine-rich repeat</keyword>
<protein>
    <recommendedName>
        <fullName evidence="2">non-specific serine/threonine protein kinase</fullName>
        <ecNumber evidence="2">2.7.11.1</ecNumber>
    </recommendedName>
</protein>
<comment type="subcellular location">
    <subcellularLocation>
        <location evidence="1">Membrane</location>
        <topology evidence="1">Single-pass type I membrane protein</topology>
    </subcellularLocation>
</comment>
<evidence type="ECO:0000259" key="20">
    <source>
        <dbReference type="PROSITE" id="PS50011"/>
    </source>
</evidence>
<keyword evidence="8" id="KW-0732">Signal</keyword>
<dbReference type="Pfam" id="PF00069">
    <property type="entry name" value="Pkinase"/>
    <property type="match status" value="1"/>
</dbReference>
<organism evidence="21 22">
    <name type="scientific">Acer negundo</name>
    <name type="common">Box elder</name>
    <dbReference type="NCBI Taxonomy" id="4023"/>
    <lineage>
        <taxon>Eukaryota</taxon>
        <taxon>Viridiplantae</taxon>
        <taxon>Streptophyta</taxon>
        <taxon>Embryophyta</taxon>
        <taxon>Tracheophyta</taxon>
        <taxon>Spermatophyta</taxon>
        <taxon>Magnoliopsida</taxon>
        <taxon>eudicotyledons</taxon>
        <taxon>Gunneridae</taxon>
        <taxon>Pentapetalae</taxon>
        <taxon>rosids</taxon>
        <taxon>malvids</taxon>
        <taxon>Sapindales</taxon>
        <taxon>Sapindaceae</taxon>
        <taxon>Hippocastanoideae</taxon>
        <taxon>Acereae</taxon>
        <taxon>Acer</taxon>
    </lineage>
</organism>
<keyword evidence="14 19" id="KW-0472">Membrane</keyword>
<keyword evidence="6" id="KW-0808">Transferase</keyword>
<evidence type="ECO:0000256" key="12">
    <source>
        <dbReference type="ARBA" id="ARBA00022840"/>
    </source>
</evidence>
<evidence type="ECO:0000256" key="9">
    <source>
        <dbReference type="ARBA" id="ARBA00022737"/>
    </source>
</evidence>
<evidence type="ECO:0000256" key="5">
    <source>
        <dbReference type="ARBA" id="ARBA00022614"/>
    </source>
</evidence>
<comment type="catalytic activity">
    <reaction evidence="18">
        <text>L-seryl-[protein] + ATP = O-phospho-L-seryl-[protein] + ADP + H(+)</text>
        <dbReference type="Rhea" id="RHEA:17989"/>
        <dbReference type="Rhea" id="RHEA-COMP:9863"/>
        <dbReference type="Rhea" id="RHEA-COMP:11604"/>
        <dbReference type="ChEBI" id="CHEBI:15378"/>
        <dbReference type="ChEBI" id="CHEBI:29999"/>
        <dbReference type="ChEBI" id="CHEBI:30616"/>
        <dbReference type="ChEBI" id="CHEBI:83421"/>
        <dbReference type="ChEBI" id="CHEBI:456216"/>
        <dbReference type="EC" id="2.7.11.1"/>
    </reaction>
</comment>
<evidence type="ECO:0000256" key="10">
    <source>
        <dbReference type="ARBA" id="ARBA00022741"/>
    </source>
</evidence>
<keyword evidence="9" id="KW-0677">Repeat</keyword>
<evidence type="ECO:0000256" key="13">
    <source>
        <dbReference type="ARBA" id="ARBA00022989"/>
    </source>
</evidence>
<evidence type="ECO:0000256" key="7">
    <source>
        <dbReference type="ARBA" id="ARBA00022692"/>
    </source>
</evidence>
<evidence type="ECO:0000256" key="18">
    <source>
        <dbReference type="ARBA" id="ARBA00048679"/>
    </source>
</evidence>
<dbReference type="AlphaFoldDB" id="A0AAD5NWF7"/>
<evidence type="ECO:0000256" key="2">
    <source>
        <dbReference type="ARBA" id="ARBA00012513"/>
    </source>
</evidence>
<dbReference type="SUPFAM" id="SSF56112">
    <property type="entry name" value="Protein kinase-like (PK-like)"/>
    <property type="match status" value="1"/>
</dbReference>
<evidence type="ECO:0000256" key="15">
    <source>
        <dbReference type="ARBA" id="ARBA00023170"/>
    </source>
</evidence>
<keyword evidence="3" id="KW-0723">Serine/threonine-protein kinase</keyword>
<dbReference type="EMBL" id="JAJSOW010000100">
    <property type="protein sequence ID" value="KAI9185790.1"/>
    <property type="molecule type" value="Genomic_DNA"/>
</dbReference>
<dbReference type="Gene3D" id="3.30.200.20">
    <property type="entry name" value="Phosphorylase Kinase, domain 1"/>
    <property type="match status" value="1"/>
</dbReference>
<dbReference type="Proteomes" id="UP001064489">
    <property type="component" value="Chromosome 3"/>
</dbReference>
<reference evidence="21" key="2">
    <citation type="submission" date="2023-02" db="EMBL/GenBank/DDBJ databases">
        <authorList>
            <person name="Swenson N.G."/>
            <person name="Wegrzyn J.L."/>
            <person name="Mcevoy S.L."/>
        </authorList>
    </citation>
    <scope>NUCLEOTIDE SEQUENCE</scope>
    <source>
        <strain evidence="21">91603</strain>
        <tissue evidence="21">Leaf</tissue>
    </source>
</reference>
<keyword evidence="7 19" id="KW-0812">Transmembrane</keyword>
<gene>
    <name evidence="21" type="ORF">LWI28_010666</name>
</gene>
<sequence length="141" mass="16297">MTIRLIIILLPVTTLLIFLVFCIRLLLKSKDRKANFETKVTKTGDIFTIWNFDGRIAYEDIVAATENFDIKYCIGTGGYGSVYKAMLPTRKLIALQKLHQSEIEDPIFIKSFENEAHIPSKIRYRNIVKLYGFCKHKDACF</sequence>
<evidence type="ECO:0000256" key="6">
    <source>
        <dbReference type="ARBA" id="ARBA00022679"/>
    </source>
</evidence>
<keyword evidence="4" id="KW-0597">Phosphoprotein</keyword>
<feature type="transmembrane region" description="Helical" evidence="19">
    <location>
        <begin position="6"/>
        <end position="27"/>
    </location>
</feature>
<name>A0AAD5NWF7_ACENE</name>
<keyword evidence="12" id="KW-0067">ATP-binding</keyword>
<comment type="caution">
    <text evidence="21">The sequence shown here is derived from an EMBL/GenBank/DDBJ whole genome shotgun (WGS) entry which is preliminary data.</text>
</comment>
<keyword evidence="15" id="KW-0675">Receptor</keyword>
<proteinExistence type="predicted"/>
<evidence type="ECO:0000256" key="1">
    <source>
        <dbReference type="ARBA" id="ARBA00004479"/>
    </source>
</evidence>
<evidence type="ECO:0000256" key="19">
    <source>
        <dbReference type="SAM" id="Phobius"/>
    </source>
</evidence>
<dbReference type="GO" id="GO:0004674">
    <property type="term" value="F:protein serine/threonine kinase activity"/>
    <property type="evidence" value="ECO:0007669"/>
    <property type="project" value="UniProtKB-KW"/>
</dbReference>
<dbReference type="PANTHER" id="PTHR48005">
    <property type="entry name" value="LEUCINE RICH REPEAT KINASE 2"/>
    <property type="match status" value="1"/>
</dbReference>
<dbReference type="PROSITE" id="PS50011">
    <property type="entry name" value="PROTEIN_KINASE_DOM"/>
    <property type="match status" value="1"/>
</dbReference>